<name>A0A2P8G2E8_9BACT</name>
<feature type="signal peptide" evidence="2">
    <location>
        <begin position="1"/>
        <end position="19"/>
    </location>
</feature>
<keyword evidence="2" id="KW-0732">Signal</keyword>
<reference evidence="3 4" key="1">
    <citation type="submission" date="2018-03" db="EMBL/GenBank/DDBJ databases">
        <title>Genomic Encyclopedia of Archaeal and Bacterial Type Strains, Phase II (KMG-II): from individual species to whole genera.</title>
        <authorList>
            <person name="Goeker M."/>
        </authorList>
    </citation>
    <scope>NUCLEOTIDE SEQUENCE [LARGE SCALE GENOMIC DNA]</scope>
    <source>
        <strain evidence="3 4">DSM 18107</strain>
    </source>
</reference>
<feature type="transmembrane region" description="Helical" evidence="1">
    <location>
        <begin position="43"/>
        <end position="68"/>
    </location>
</feature>
<keyword evidence="1" id="KW-1133">Transmembrane helix</keyword>
<evidence type="ECO:0008006" key="5">
    <source>
        <dbReference type="Google" id="ProtNLM"/>
    </source>
</evidence>
<gene>
    <name evidence="3" type="ORF">CLV42_10871</name>
</gene>
<accession>A0A2P8G2E8</accession>
<dbReference type="AlphaFoldDB" id="A0A2P8G2E8"/>
<organism evidence="3 4">
    <name type="scientific">Chitinophaga ginsengisoli</name>
    <dbReference type="NCBI Taxonomy" id="363837"/>
    <lineage>
        <taxon>Bacteria</taxon>
        <taxon>Pseudomonadati</taxon>
        <taxon>Bacteroidota</taxon>
        <taxon>Chitinophagia</taxon>
        <taxon>Chitinophagales</taxon>
        <taxon>Chitinophagaceae</taxon>
        <taxon>Chitinophaga</taxon>
    </lineage>
</organism>
<evidence type="ECO:0000313" key="3">
    <source>
        <dbReference type="EMBL" id="PSL28152.1"/>
    </source>
</evidence>
<evidence type="ECO:0000313" key="4">
    <source>
        <dbReference type="Proteomes" id="UP000240978"/>
    </source>
</evidence>
<protein>
    <recommendedName>
        <fullName evidence="5">Cbb3-type cytochrome oxidase component FixQ</fullName>
    </recommendedName>
</protein>
<dbReference type="RefSeq" id="WP_106603622.1">
    <property type="nucleotide sequence ID" value="NZ_PYGK01000008.1"/>
</dbReference>
<proteinExistence type="predicted"/>
<keyword evidence="1" id="KW-0812">Transmembrane</keyword>
<dbReference type="EMBL" id="PYGK01000008">
    <property type="protein sequence ID" value="PSL28152.1"/>
    <property type="molecule type" value="Genomic_DNA"/>
</dbReference>
<keyword evidence="4" id="KW-1185">Reference proteome</keyword>
<sequence length="85" mass="9752">MKRIYLLMLLLLPAYAALACPACEKQQPKFLRGITHGTGPDSQWDYVIIVVTVVFVLITLFLSVKWLIRPDESMRDHIKTSIINH</sequence>
<dbReference type="Proteomes" id="UP000240978">
    <property type="component" value="Unassembled WGS sequence"/>
</dbReference>
<feature type="chain" id="PRO_5015194388" description="Cbb3-type cytochrome oxidase component FixQ" evidence="2">
    <location>
        <begin position="20"/>
        <end position="85"/>
    </location>
</feature>
<keyword evidence="1" id="KW-0472">Membrane</keyword>
<comment type="caution">
    <text evidence="3">The sequence shown here is derived from an EMBL/GenBank/DDBJ whole genome shotgun (WGS) entry which is preliminary data.</text>
</comment>
<evidence type="ECO:0000256" key="2">
    <source>
        <dbReference type="SAM" id="SignalP"/>
    </source>
</evidence>
<dbReference type="PROSITE" id="PS51257">
    <property type="entry name" value="PROKAR_LIPOPROTEIN"/>
    <property type="match status" value="1"/>
</dbReference>
<evidence type="ECO:0000256" key="1">
    <source>
        <dbReference type="SAM" id="Phobius"/>
    </source>
</evidence>